<sequence length="258" mass="26872">MAGIIETLGNVHLDPPDGVRRLGLVALSTDLTFERDAARLLPPDDVALHVARLAFQNPTTPANLRAMLPGLSHAADLLVPGVDLAAICFGCTSASITLGDAAVDAAIGRVRPTVPVITPARAAAKAFTALGIRRIALLTPYVVETTGPVAVYFTDMGFDVVRTCCLDLADDRDIARLSSETVVSAAEAADTAAAEAIFVSCTSTPALGLIAEIEARLGKPVITSNQASLWQMLDIAGVPMPKGYGRLFDAKRELDGAA</sequence>
<dbReference type="InterPro" id="IPR053714">
    <property type="entry name" value="Iso_Racemase_Enz_sf"/>
</dbReference>
<organism evidence="1 2">
    <name type="scientific">Jannaschia seosinensis</name>
    <dbReference type="NCBI Taxonomy" id="313367"/>
    <lineage>
        <taxon>Bacteria</taxon>
        <taxon>Pseudomonadati</taxon>
        <taxon>Pseudomonadota</taxon>
        <taxon>Alphaproteobacteria</taxon>
        <taxon>Rhodobacterales</taxon>
        <taxon>Roseobacteraceae</taxon>
        <taxon>Jannaschia</taxon>
    </lineage>
</organism>
<protein>
    <submittedName>
        <fullName evidence="1">Maleate isomerase</fullName>
        <ecNumber evidence="1">5.2.1.1</ecNumber>
    </submittedName>
</protein>
<evidence type="ECO:0000313" key="2">
    <source>
        <dbReference type="Proteomes" id="UP000049455"/>
    </source>
</evidence>
<proteinExistence type="predicted"/>
<gene>
    <name evidence="1" type="primary">maiA</name>
    <name evidence="1" type="ORF">JSE7799_00257</name>
</gene>
<keyword evidence="1" id="KW-0413">Isomerase</keyword>
<dbReference type="OrthoDB" id="9816064at2"/>
<dbReference type="PIRSF" id="PIRSF015736">
    <property type="entry name" value="MI"/>
    <property type="match status" value="1"/>
</dbReference>
<name>A0A0M7B6Y0_9RHOB</name>
<accession>A0A0M7B6Y0</accession>
<dbReference type="EMBL" id="CYPR01000014">
    <property type="protein sequence ID" value="CUH13724.1"/>
    <property type="molecule type" value="Genomic_DNA"/>
</dbReference>
<dbReference type="Pfam" id="PF17645">
    <property type="entry name" value="Amdase"/>
    <property type="match status" value="1"/>
</dbReference>
<dbReference type="STRING" id="313367.JSE7799_00257"/>
<dbReference type="GO" id="GO:0050076">
    <property type="term" value="F:maleate isomerase activity"/>
    <property type="evidence" value="ECO:0007669"/>
    <property type="project" value="UniProtKB-EC"/>
</dbReference>
<dbReference type="InterPro" id="IPR026286">
    <property type="entry name" value="MaiA/AMDase"/>
</dbReference>
<dbReference type="Proteomes" id="UP000049455">
    <property type="component" value="Unassembled WGS sequence"/>
</dbReference>
<reference evidence="1 2" key="1">
    <citation type="submission" date="2015-09" db="EMBL/GenBank/DDBJ databases">
        <authorList>
            <person name="Jackson K.R."/>
            <person name="Lunt B.L."/>
            <person name="Fisher J.N.B."/>
            <person name="Gardner A.V."/>
            <person name="Bailey M.E."/>
            <person name="Deus L.M."/>
            <person name="Earl A.S."/>
            <person name="Gibby P.D."/>
            <person name="Hartmann K.A."/>
            <person name="Liu J.E."/>
            <person name="Manci A.M."/>
            <person name="Nielsen D.A."/>
            <person name="Solomon M.B."/>
            <person name="Breakwell D.P."/>
            <person name="Burnett S.H."/>
            <person name="Grose J.H."/>
        </authorList>
    </citation>
    <scope>NUCLEOTIDE SEQUENCE [LARGE SCALE GENOMIC DNA]</scope>
    <source>
        <strain evidence="1 2">CECT 7799</strain>
    </source>
</reference>
<evidence type="ECO:0000313" key="1">
    <source>
        <dbReference type="EMBL" id="CUH13724.1"/>
    </source>
</evidence>
<dbReference type="RefSeq" id="WP_055661975.1">
    <property type="nucleotide sequence ID" value="NZ_CYPR01000014.1"/>
</dbReference>
<dbReference type="EC" id="5.2.1.1" evidence="1"/>
<keyword evidence="2" id="KW-1185">Reference proteome</keyword>
<dbReference type="Gene3D" id="3.40.50.12500">
    <property type="match status" value="1"/>
</dbReference>
<dbReference type="PANTHER" id="PTHR40267:SF1">
    <property type="entry name" value="BLR3294 PROTEIN"/>
    <property type="match status" value="1"/>
</dbReference>
<dbReference type="PANTHER" id="PTHR40267">
    <property type="entry name" value="BLR3294 PROTEIN"/>
    <property type="match status" value="1"/>
</dbReference>
<dbReference type="AlphaFoldDB" id="A0A0M7B6Y0"/>